<evidence type="ECO:0000259" key="7">
    <source>
        <dbReference type="Pfam" id="PF02544"/>
    </source>
</evidence>
<organism evidence="8 9">
    <name type="scientific">Laccaria amethystina LaAM-08-1</name>
    <dbReference type="NCBI Taxonomy" id="1095629"/>
    <lineage>
        <taxon>Eukaryota</taxon>
        <taxon>Fungi</taxon>
        <taxon>Dikarya</taxon>
        <taxon>Basidiomycota</taxon>
        <taxon>Agaricomycotina</taxon>
        <taxon>Agaricomycetes</taxon>
        <taxon>Agaricomycetidae</taxon>
        <taxon>Agaricales</taxon>
        <taxon>Agaricineae</taxon>
        <taxon>Hydnangiaceae</taxon>
        <taxon>Laccaria</taxon>
    </lineage>
</organism>
<evidence type="ECO:0000256" key="1">
    <source>
        <dbReference type="ARBA" id="ARBA00004141"/>
    </source>
</evidence>
<evidence type="ECO:0000256" key="3">
    <source>
        <dbReference type="ARBA" id="ARBA00022692"/>
    </source>
</evidence>
<protein>
    <recommendedName>
        <fullName evidence="7">3-oxo-5-alpha-steroid 4-dehydrogenase C-terminal domain-containing protein</fullName>
    </recommendedName>
</protein>
<feature type="domain" description="3-oxo-5-alpha-steroid 4-dehydrogenase C-terminal" evidence="7">
    <location>
        <begin position="285"/>
        <end position="330"/>
    </location>
</feature>
<dbReference type="HOGENOM" id="CLU_065395_0_1_1"/>
<feature type="transmembrane region" description="Helical" evidence="6">
    <location>
        <begin position="24"/>
        <end position="43"/>
    </location>
</feature>
<keyword evidence="3 6" id="KW-0812">Transmembrane</keyword>
<evidence type="ECO:0000256" key="5">
    <source>
        <dbReference type="ARBA" id="ARBA00023136"/>
    </source>
</evidence>
<accession>A0A0C9XT07</accession>
<dbReference type="PANTHER" id="PTHR10556:SF43">
    <property type="entry name" value="STEROID 5-ALPHA-REDUCTASE DET2"/>
    <property type="match status" value="1"/>
</dbReference>
<evidence type="ECO:0000256" key="4">
    <source>
        <dbReference type="ARBA" id="ARBA00022989"/>
    </source>
</evidence>
<dbReference type="Proteomes" id="UP000054477">
    <property type="component" value="Unassembled WGS sequence"/>
</dbReference>
<dbReference type="GO" id="GO:0016627">
    <property type="term" value="F:oxidoreductase activity, acting on the CH-CH group of donors"/>
    <property type="evidence" value="ECO:0007669"/>
    <property type="project" value="InterPro"/>
</dbReference>
<dbReference type="InterPro" id="IPR039357">
    <property type="entry name" value="SRD5A/TECR"/>
</dbReference>
<comment type="subcellular location">
    <subcellularLocation>
        <location evidence="1">Membrane</location>
        <topology evidence="1">Multi-pass membrane protein</topology>
    </subcellularLocation>
</comment>
<keyword evidence="9" id="KW-1185">Reference proteome</keyword>
<dbReference type="STRING" id="1095629.A0A0C9XT07"/>
<evidence type="ECO:0000256" key="6">
    <source>
        <dbReference type="SAM" id="Phobius"/>
    </source>
</evidence>
<dbReference type="OrthoDB" id="5788137at2759"/>
<dbReference type="EMBL" id="KN838544">
    <property type="protein sequence ID" value="KIK08081.1"/>
    <property type="molecule type" value="Genomic_DNA"/>
</dbReference>
<comment type="similarity">
    <text evidence="2">Belongs to the steroid 5-alpha reductase family.</text>
</comment>
<feature type="transmembrane region" description="Helical" evidence="6">
    <location>
        <begin position="92"/>
        <end position="113"/>
    </location>
</feature>
<feature type="domain" description="3-oxo-5-alpha-steroid 4-dehydrogenase C-terminal" evidence="7">
    <location>
        <begin position="126"/>
        <end position="198"/>
    </location>
</feature>
<dbReference type="AlphaFoldDB" id="A0A0C9XT07"/>
<proteinExistence type="inferred from homology"/>
<sequence>MPRDPMLTFGQEQGMFLYNVTRKWFTLGSVFTGPVLLLINAPFGRFSPKSDSIFLVDGITSWIIMELASPIAFLACFFSSPISYYRPDLPELATPQTLLVALFLIHYANRALICPLRTPSRSKSHLIVPLCAIFFNIINGSLMGSFLSSPYARIFLNSSLTYERPSFYIGLALWAIGFAGNIAHDEILLDIRRKANAKGKGKEPQPTVDGKPGRVEEYYAIPQGLLYRFVSYPNYLCEWVEWLGFALAAAPFPVEFTFSTLVSLFSWETWASIIQEPSHVFVPNLVPPYIFLLSEVLLMLPRAYKGHLWYKQKFGDRYPKERKAVVPFIL</sequence>
<evidence type="ECO:0000256" key="2">
    <source>
        <dbReference type="ARBA" id="ARBA00007742"/>
    </source>
</evidence>
<dbReference type="PROSITE" id="PS50244">
    <property type="entry name" value="S5A_REDUCTASE"/>
    <property type="match status" value="1"/>
</dbReference>
<dbReference type="GO" id="GO:0016020">
    <property type="term" value="C:membrane"/>
    <property type="evidence" value="ECO:0007669"/>
    <property type="project" value="UniProtKB-SubCell"/>
</dbReference>
<evidence type="ECO:0000313" key="8">
    <source>
        <dbReference type="EMBL" id="KIK08081.1"/>
    </source>
</evidence>
<feature type="transmembrane region" description="Helical" evidence="6">
    <location>
        <begin position="125"/>
        <end position="147"/>
    </location>
</feature>
<keyword evidence="5 6" id="KW-0472">Membrane</keyword>
<dbReference type="InterPro" id="IPR001104">
    <property type="entry name" value="3-oxo-5_a-steroid_4-DH_C"/>
</dbReference>
<gene>
    <name evidence="8" type="ORF">K443DRAFT_672962</name>
</gene>
<dbReference type="PANTHER" id="PTHR10556">
    <property type="entry name" value="3-OXO-5-ALPHA-STEROID 4-DEHYDROGENASE"/>
    <property type="match status" value="1"/>
</dbReference>
<feature type="domain" description="3-oxo-5-alpha-steroid 4-dehydrogenase C-terminal" evidence="7">
    <location>
        <begin position="216"/>
        <end position="267"/>
    </location>
</feature>
<name>A0A0C9XT07_9AGAR</name>
<reference evidence="9" key="2">
    <citation type="submission" date="2015-01" db="EMBL/GenBank/DDBJ databases">
        <title>Evolutionary Origins and Diversification of the Mycorrhizal Mutualists.</title>
        <authorList>
            <consortium name="DOE Joint Genome Institute"/>
            <consortium name="Mycorrhizal Genomics Consortium"/>
            <person name="Kohler A."/>
            <person name="Kuo A."/>
            <person name="Nagy L.G."/>
            <person name="Floudas D."/>
            <person name="Copeland A."/>
            <person name="Barry K.W."/>
            <person name="Cichocki N."/>
            <person name="Veneault-Fourrey C."/>
            <person name="LaButti K."/>
            <person name="Lindquist E.A."/>
            <person name="Lipzen A."/>
            <person name="Lundell T."/>
            <person name="Morin E."/>
            <person name="Murat C."/>
            <person name="Riley R."/>
            <person name="Ohm R."/>
            <person name="Sun H."/>
            <person name="Tunlid A."/>
            <person name="Henrissat B."/>
            <person name="Grigoriev I.V."/>
            <person name="Hibbett D.S."/>
            <person name="Martin F."/>
        </authorList>
    </citation>
    <scope>NUCLEOTIDE SEQUENCE [LARGE SCALE GENOMIC DNA]</scope>
    <source>
        <strain evidence="9">LaAM-08-1</strain>
    </source>
</reference>
<feature type="transmembrane region" description="Helical" evidence="6">
    <location>
        <begin position="167"/>
        <end position="184"/>
    </location>
</feature>
<dbReference type="Pfam" id="PF02544">
    <property type="entry name" value="Steroid_dh"/>
    <property type="match status" value="3"/>
</dbReference>
<dbReference type="GO" id="GO:0006629">
    <property type="term" value="P:lipid metabolic process"/>
    <property type="evidence" value="ECO:0007669"/>
    <property type="project" value="InterPro"/>
</dbReference>
<evidence type="ECO:0000313" key="9">
    <source>
        <dbReference type="Proteomes" id="UP000054477"/>
    </source>
</evidence>
<feature type="transmembrane region" description="Helical" evidence="6">
    <location>
        <begin position="55"/>
        <end position="80"/>
    </location>
</feature>
<reference evidence="8 9" key="1">
    <citation type="submission" date="2014-04" db="EMBL/GenBank/DDBJ databases">
        <authorList>
            <consortium name="DOE Joint Genome Institute"/>
            <person name="Kuo A."/>
            <person name="Kohler A."/>
            <person name="Nagy L.G."/>
            <person name="Floudas D."/>
            <person name="Copeland A."/>
            <person name="Barry K.W."/>
            <person name="Cichocki N."/>
            <person name="Veneault-Fourrey C."/>
            <person name="LaButti K."/>
            <person name="Lindquist E.A."/>
            <person name="Lipzen A."/>
            <person name="Lundell T."/>
            <person name="Morin E."/>
            <person name="Murat C."/>
            <person name="Sun H."/>
            <person name="Tunlid A."/>
            <person name="Henrissat B."/>
            <person name="Grigoriev I.V."/>
            <person name="Hibbett D.S."/>
            <person name="Martin F."/>
            <person name="Nordberg H.P."/>
            <person name="Cantor M.N."/>
            <person name="Hua S.X."/>
        </authorList>
    </citation>
    <scope>NUCLEOTIDE SEQUENCE [LARGE SCALE GENOMIC DNA]</scope>
    <source>
        <strain evidence="8 9">LaAM-08-1</strain>
    </source>
</reference>
<keyword evidence="4 6" id="KW-1133">Transmembrane helix</keyword>